<keyword evidence="9" id="KW-1185">Reference proteome</keyword>
<dbReference type="Gene3D" id="1.10.287.3700">
    <property type="match status" value="1"/>
</dbReference>
<dbReference type="GO" id="GO:0006397">
    <property type="term" value="P:mRNA processing"/>
    <property type="evidence" value="ECO:0007669"/>
    <property type="project" value="UniProtKB-KW"/>
</dbReference>
<protein>
    <submittedName>
        <fullName evidence="8">PAB-dependent poly(A)-specific ribonuclease subunit 3</fullName>
    </submittedName>
</protein>
<dbReference type="InterPro" id="IPR030844">
    <property type="entry name" value="PAN3"/>
</dbReference>
<name>A0A9W8AC86_9FUNG</name>
<proteinExistence type="predicted"/>
<dbReference type="Pfam" id="PF18101">
    <property type="entry name" value="Pan3_CK"/>
    <property type="match status" value="1"/>
</dbReference>
<dbReference type="GO" id="GO:0000289">
    <property type="term" value="P:nuclear-transcribed mRNA poly(A) tail shortening"/>
    <property type="evidence" value="ECO:0007669"/>
    <property type="project" value="InterPro"/>
</dbReference>
<gene>
    <name evidence="8" type="primary">PAN3</name>
    <name evidence="8" type="ORF">H4219_000320</name>
</gene>
<evidence type="ECO:0000256" key="1">
    <source>
        <dbReference type="ARBA" id="ARBA00004496"/>
    </source>
</evidence>
<comment type="subcellular location">
    <subcellularLocation>
        <location evidence="1">Cytoplasm</location>
    </subcellularLocation>
</comment>
<dbReference type="Gene3D" id="1.20.5.5160">
    <property type="match status" value="1"/>
</dbReference>
<dbReference type="FunFam" id="1.10.287.3700:FF:000001">
    <property type="entry name" value="PAN2-PAN3 deadenylation complex subunit PAN3"/>
    <property type="match status" value="1"/>
</dbReference>
<dbReference type="Proteomes" id="UP001150538">
    <property type="component" value="Unassembled WGS sequence"/>
</dbReference>
<reference evidence="8" key="1">
    <citation type="submission" date="2022-07" db="EMBL/GenBank/DDBJ databases">
        <title>Phylogenomic reconstructions and comparative analyses of Kickxellomycotina fungi.</title>
        <authorList>
            <person name="Reynolds N.K."/>
            <person name="Stajich J.E."/>
            <person name="Barry K."/>
            <person name="Grigoriev I.V."/>
            <person name="Crous P."/>
            <person name="Smith M.E."/>
        </authorList>
    </citation>
    <scope>NUCLEOTIDE SEQUENCE</scope>
    <source>
        <strain evidence="8">NBRC 100468</strain>
    </source>
</reference>
<dbReference type="GO" id="GO:0000932">
    <property type="term" value="C:P-body"/>
    <property type="evidence" value="ECO:0007669"/>
    <property type="project" value="TreeGrafter"/>
</dbReference>
<organism evidence="8 9">
    <name type="scientific">Mycoemilia scoparia</name>
    <dbReference type="NCBI Taxonomy" id="417184"/>
    <lineage>
        <taxon>Eukaryota</taxon>
        <taxon>Fungi</taxon>
        <taxon>Fungi incertae sedis</taxon>
        <taxon>Zoopagomycota</taxon>
        <taxon>Kickxellomycotina</taxon>
        <taxon>Kickxellomycetes</taxon>
        <taxon>Kickxellales</taxon>
        <taxon>Kickxellaceae</taxon>
        <taxon>Mycoemilia</taxon>
    </lineage>
</organism>
<feature type="domain" description="Pan3 C-terminal knob" evidence="7">
    <location>
        <begin position="252"/>
        <end position="389"/>
    </location>
</feature>
<evidence type="ECO:0000256" key="4">
    <source>
        <dbReference type="ARBA" id="ARBA00022741"/>
    </source>
</evidence>
<dbReference type="Gene3D" id="1.10.510.10">
    <property type="entry name" value="Transferase(Phosphotransferase) domain 1"/>
    <property type="match status" value="1"/>
</dbReference>
<keyword evidence="3" id="KW-0507">mRNA processing</keyword>
<dbReference type="GO" id="GO:0031251">
    <property type="term" value="C:PAN complex"/>
    <property type="evidence" value="ECO:0007669"/>
    <property type="project" value="InterPro"/>
</dbReference>
<dbReference type="SUPFAM" id="SSF56112">
    <property type="entry name" value="Protein kinase-like (PK-like)"/>
    <property type="match status" value="1"/>
</dbReference>
<dbReference type="AlphaFoldDB" id="A0A9W8AC86"/>
<dbReference type="GO" id="GO:0005524">
    <property type="term" value="F:ATP binding"/>
    <property type="evidence" value="ECO:0007669"/>
    <property type="project" value="UniProtKB-KW"/>
</dbReference>
<keyword evidence="6" id="KW-0175">Coiled coil</keyword>
<evidence type="ECO:0000256" key="5">
    <source>
        <dbReference type="ARBA" id="ARBA00022840"/>
    </source>
</evidence>
<dbReference type="OrthoDB" id="204958at2759"/>
<dbReference type="InterPro" id="IPR041332">
    <property type="entry name" value="Pan3_CK"/>
</dbReference>
<evidence type="ECO:0000256" key="6">
    <source>
        <dbReference type="ARBA" id="ARBA00023054"/>
    </source>
</evidence>
<dbReference type="GO" id="GO:0008143">
    <property type="term" value="F:poly(A) binding"/>
    <property type="evidence" value="ECO:0007669"/>
    <property type="project" value="TreeGrafter"/>
</dbReference>
<evidence type="ECO:0000259" key="7">
    <source>
        <dbReference type="Pfam" id="PF18101"/>
    </source>
</evidence>
<accession>A0A9W8AC86</accession>
<evidence type="ECO:0000313" key="8">
    <source>
        <dbReference type="EMBL" id="KAJ1921973.1"/>
    </source>
</evidence>
<dbReference type="EMBL" id="JANBPU010000002">
    <property type="protein sequence ID" value="KAJ1921973.1"/>
    <property type="molecule type" value="Genomic_DNA"/>
</dbReference>
<dbReference type="PANTHER" id="PTHR12272">
    <property type="entry name" value="DEADENYLATION COMPLEX SUBUNIT PAN3"/>
    <property type="match status" value="1"/>
</dbReference>
<sequence length="397" mass="45000">MLNLDPRPADSMVAKNPYVPPPIKAKLPTYQRHIMSFSADFEIRNENSKKAMAMISIQDYMDIGKDNLAMINVWRAVRHPNLISVQKAFTTRAFYDQSMVVVYDFYPLAVSVSTMFSEKTSSLYGSFVERDDFLWLVVVPIVLALRRIHSSNLAYRCLNAQNVLISGKSKQVILLSNVGIFDIDGPNVAETHRLQIQDIVDLGKLILLLKGVNNMENAIEGREALEMIKSGSDDLYIWGVALLNSNGQGLTINHIVSLMASHIADYSENLQTYSDHVMTELGKELENGRFIRLMCKLNFILERPELENDTKWAETGDCYLIKLFRDYVFHQVNENGAPIIDVAHVFTNLNKLDAGCSERIMLTSRDENSCLIVSYQDLKRCVESAYVDLINASRRSK</sequence>
<evidence type="ECO:0000256" key="2">
    <source>
        <dbReference type="ARBA" id="ARBA00022490"/>
    </source>
</evidence>
<dbReference type="PANTHER" id="PTHR12272:SF11">
    <property type="entry name" value="PAN2-PAN3 DEADENYLATION COMPLEX SUBUNIT PAN3"/>
    <property type="match status" value="1"/>
</dbReference>
<keyword evidence="4" id="KW-0547">Nucleotide-binding</keyword>
<comment type="caution">
    <text evidence="8">The sequence shown here is derived from an EMBL/GenBank/DDBJ whole genome shotgun (WGS) entry which is preliminary data.</text>
</comment>
<evidence type="ECO:0000256" key="3">
    <source>
        <dbReference type="ARBA" id="ARBA00022664"/>
    </source>
</evidence>
<keyword evidence="2" id="KW-0963">Cytoplasm</keyword>
<evidence type="ECO:0000313" key="9">
    <source>
        <dbReference type="Proteomes" id="UP001150538"/>
    </source>
</evidence>
<keyword evidence="5" id="KW-0067">ATP-binding</keyword>
<dbReference type="InterPro" id="IPR011009">
    <property type="entry name" value="Kinase-like_dom_sf"/>
</dbReference>